<comment type="caution">
    <text evidence="1">The sequence shown here is derived from an EMBL/GenBank/DDBJ whole genome shotgun (WGS) entry which is preliminary data.</text>
</comment>
<dbReference type="Proteomes" id="UP001328107">
    <property type="component" value="Unassembled WGS sequence"/>
</dbReference>
<feature type="non-terminal residue" evidence="1">
    <location>
        <position position="116"/>
    </location>
</feature>
<evidence type="ECO:0000313" key="2">
    <source>
        <dbReference type="Proteomes" id="UP001328107"/>
    </source>
</evidence>
<reference evidence="2" key="1">
    <citation type="submission" date="2022-10" db="EMBL/GenBank/DDBJ databases">
        <title>Genome assembly of Pristionchus species.</title>
        <authorList>
            <person name="Yoshida K."/>
            <person name="Sommer R.J."/>
        </authorList>
    </citation>
    <scope>NUCLEOTIDE SEQUENCE [LARGE SCALE GENOMIC DNA]</scope>
    <source>
        <strain evidence="2">RS5460</strain>
    </source>
</reference>
<gene>
    <name evidence="1" type="ORF">PMAYCL1PPCAC_14058</name>
</gene>
<dbReference type="EMBL" id="BTRK01000003">
    <property type="protein sequence ID" value="GMR43863.1"/>
    <property type="molecule type" value="Genomic_DNA"/>
</dbReference>
<sequence length="116" mass="11728">MVRRHRKRANTGAASTHSACVSLEGKRGGVVDGRGMVAVLLEVALSAVANADHSSCRSLLDGGDDGSRRERVAGSGGARVVVVPRALAIVVDAADVIVEGGLASELGLDLGGREVS</sequence>
<accession>A0AAN5CA94</accession>
<keyword evidence="2" id="KW-1185">Reference proteome</keyword>
<protein>
    <submittedName>
        <fullName evidence="1">Uncharacterized protein</fullName>
    </submittedName>
</protein>
<evidence type="ECO:0000313" key="1">
    <source>
        <dbReference type="EMBL" id="GMR43863.1"/>
    </source>
</evidence>
<name>A0AAN5CA94_9BILA</name>
<proteinExistence type="predicted"/>
<dbReference type="AlphaFoldDB" id="A0AAN5CA94"/>
<organism evidence="1 2">
    <name type="scientific">Pristionchus mayeri</name>
    <dbReference type="NCBI Taxonomy" id="1317129"/>
    <lineage>
        <taxon>Eukaryota</taxon>
        <taxon>Metazoa</taxon>
        <taxon>Ecdysozoa</taxon>
        <taxon>Nematoda</taxon>
        <taxon>Chromadorea</taxon>
        <taxon>Rhabditida</taxon>
        <taxon>Rhabditina</taxon>
        <taxon>Diplogasteromorpha</taxon>
        <taxon>Diplogasteroidea</taxon>
        <taxon>Neodiplogasteridae</taxon>
        <taxon>Pristionchus</taxon>
    </lineage>
</organism>